<evidence type="ECO:0000313" key="2">
    <source>
        <dbReference type="EMBL" id="ATI41358.1"/>
    </source>
</evidence>
<dbReference type="InterPro" id="IPR007791">
    <property type="entry name" value="DjlA_N"/>
</dbReference>
<sequence length="138" mass="14783">MFSELLTRLTQPRPLPLPDTDARLALAALLVRVAKSDNNFAFEEVRQIDRILAERYGLSPVAAAKLRAQAQKMEPQAPATADFARSVKAAVPYADRSAVVAALWSVIVSDGAEKPEEAVVLAEIAGVLGVSTEDLEKG</sequence>
<dbReference type="InterPro" id="IPR029024">
    <property type="entry name" value="TerB-like"/>
</dbReference>
<dbReference type="EMBL" id="CP021404">
    <property type="protein sequence ID" value="ATI41358.1"/>
    <property type="molecule type" value="Genomic_DNA"/>
</dbReference>
<dbReference type="SUPFAM" id="SSF158682">
    <property type="entry name" value="TerB-like"/>
    <property type="match status" value="1"/>
</dbReference>
<evidence type="ECO:0000313" key="3">
    <source>
        <dbReference type="Proteomes" id="UP000219050"/>
    </source>
</evidence>
<feature type="domain" description="Co-chaperone DjlA N-terminal" evidence="1">
    <location>
        <begin position="23"/>
        <end position="136"/>
    </location>
</feature>
<dbReference type="RefSeq" id="WP_088663203.1">
    <property type="nucleotide sequence ID" value="NZ_CP021404.1"/>
</dbReference>
<protein>
    <recommendedName>
        <fullName evidence="1">Co-chaperone DjlA N-terminal domain-containing protein</fullName>
    </recommendedName>
</protein>
<proteinExistence type="predicted"/>
<keyword evidence="3" id="KW-1185">Reference proteome</keyword>
<dbReference type="CDD" id="cd07313">
    <property type="entry name" value="terB_like_2"/>
    <property type="match status" value="1"/>
</dbReference>
<organism evidence="2 3">
    <name type="scientific">Pacificitalea manganoxidans</name>
    <dbReference type="NCBI Taxonomy" id="1411902"/>
    <lineage>
        <taxon>Bacteria</taxon>
        <taxon>Pseudomonadati</taxon>
        <taxon>Pseudomonadota</taxon>
        <taxon>Alphaproteobacteria</taxon>
        <taxon>Rhodobacterales</taxon>
        <taxon>Paracoccaceae</taxon>
        <taxon>Pacificitalea</taxon>
    </lineage>
</organism>
<dbReference type="OrthoDB" id="5402150at2"/>
<dbReference type="AlphaFoldDB" id="A0A291LXW9"/>
<evidence type="ECO:0000259" key="1">
    <source>
        <dbReference type="Pfam" id="PF05099"/>
    </source>
</evidence>
<dbReference type="KEGG" id="cmag:CBW24_04640"/>
<gene>
    <name evidence="2" type="ORF">CBW24_04640</name>
</gene>
<name>A0A291LXW9_9RHOB</name>
<dbReference type="Gene3D" id="1.10.3680.10">
    <property type="entry name" value="TerB-like"/>
    <property type="match status" value="1"/>
</dbReference>
<dbReference type="Proteomes" id="UP000219050">
    <property type="component" value="Chromosome"/>
</dbReference>
<dbReference type="Pfam" id="PF05099">
    <property type="entry name" value="TerB"/>
    <property type="match status" value="1"/>
</dbReference>
<accession>A0A291LXW9</accession>
<reference evidence="2 3" key="1">
    <citation type="submission" date="2017-05" db="EMBL/GenBank/DDBJ databases">
        <title>Comparative genomic and metabolic analysis of manganese-oxidizing mechanisms in Celeribater manganoxidans DY25T: its adaption to the environment of polymetallic nodule.</title>
        <authorList>
            <person name="Wang X."/>
        </authorList>
    </citation>
    <scope>NUCLEOTIDE SEQUENCE [LARGE SCALE GENOMIC DNA]</scope>
    <source>
        <strain evidence="2 3">DY25</strain>
    </source>
</reference>